<organism evidence="2 3">
    <name type="scientific">Saccharopolyspora erythraea (strain ATCC 11635 / DSM 40517 / JCM 4748 / NBRC 13426 / NCIMB 8594 / NRRL 2338)</name>
    <dbReference type="NCBI Taxonomy" id="405948"/>
    <lineage>
        <taxon>Bacteria</taxon>
        <taxon>Bacillati</taxon>
        <taxon>Actinomycetota</taxon>
        <taxon>Actinomycetes</taxon>
        <taxon>Pseudonocardiales</taxon>
        <taxon>Pseudonocardiaceae</taxon>
        <taxon>Saccharopolyspora</taxon>
    </lineage>
</organism>
<dbReference type="AlphaFoldDB" id="A4FEY4"/>
<dbReference type="HOGENOM" id="CLU_2603931_0_0_11"/>
<protein>
    <submittedName>
        <fullName evidence="2">Uncharacterized protein</fullName>
    </submittedName>
</protein>
<feature type="region of interest" description="Disordered" evidence="1">
    <location>
        <begin position="32"/>
        <end position="79"/>
    </location>
</feature>
<sequence length="79" mass="8720">MLRGVGGEFYRVKHVNFHDLYVEEPTPGYLLRGPEAHPSPDAGIVLPSSDSRCGATPVTPPLNQPPRRWRERADLLAAS</sequence>
<evidence type="ECO:0000313" key="2">
    <source>
        <dbReference type="EMBL" id="CAM02609.1"/>
    </source>
</evidence>
<accession>A4FEY4</accession>
<proteinExistence type="predicted"/>
<keyword evidence="3" id="KW-1185">Reference proteome</keyword>
<dbReference type="KEGG" id="sen:SACE_3334"/>
<name>A4FEY4_SACEN</name>
<evidence type="ECO:0000256" key="1">
    <source>
        <dbReference type="SAM" id="MobiDB-lite"/>
    </source>
</evidence>
<dbReference type="EMBL" id="AM420293">
    <property type="protein sequence ID" value="CAM02609.1"/>
    <property type="molecule type" value="Genomic_DNA"/>
</dbReference>
<gene>
    <name evidence="2" type="ordered locus">SACE_3334</name>
</gene>
<reference evidence="2 3" key="1">
    <citation type="journal article" date="2007" name="Nat. Biotechnol.">
        <title>Complete genome sequence of the erythromycin-producing bacterium Saccharopolyspora erythraea NRRL23338.</title>
        <authorList>
            <person name="Oliynyk M."/>
            <person name="Samborskyy M."/>
            <person name="Lester J.B."/>
            <person name="Mironenko T."/>
            <person name="Scott N."/>
            <person name="Dickens S."/>
            <person name="Haydock S.F."/>
            <person name="Leadlay P.F."/>
        </authorList>
    </citation>
    <scope>NUCLEOTIDE SEQUENCE [LARGE SCALE GENOMIC DNA]</scope>
    <source>
        <strain evidence="3">ATCC 11635 / DSM 40517 / JCM 4748 / NBRC 13426 / NCIMB 8594 / NRRL 2338</strain>
    </source>
</reference>
<dbReference type="Proteomes" id="UP000006728">
    <property type="component" value="Chromosome"/>
</dbReference>
<evidence type="ECO:0000313" key="3">
    <source>
        <dbReference type="Proteomes" id="UP000006728"/>
    </source>
</evidence>